<feature type="domain" description="Allantoicase" evidence="2">
    <location>
        <begin position="27"/>
        <end position="177"/>
    </location>
</feature>
<dbReference type="FunFam" id="2.60.120.260:FF:000078">
    <property type="entry name" value="DAL2p Allantoicase"/>
    <property type="match status" value="1"/>
</dbReference>
<evidence type="ECO:0000313" key="4">
    <source>
        <dbReference type="Proteomes" id="UP000187013"/>
    </source>
</evidence>
<dbReference type="OrthoDB" id="10266039at2759"/>
<evidence type="ECO:0000256" key="1">
    <source>
        <dbReference type="ARBA" id="ARBA00009242"/>
    </source>
</evidence>
<dbReference type="PANTHER" id="PTHR12045">
    <property type="entry name" value="ALLANTOICASE"/>
    <property type="match status" value="1"/>
</dbReference>
<name>A0A1Q3AAN2_ZYGRO</name>
<comment type="caution">
    <text evidence="3">The sequence shown here is derived from an EMBL/GenBank/DDBJ whole genome shotgun (WGS) entry which is preliminary data.</text>
</comment>
<proteinExistence type="inferred from homology"/>
<dbReference type="HAMAP" id="MF_00813">
    <property type="entry name" value="Allantoicase"/>
    <property type="match status" value="1"/>
</dbReference>
<evidence type="ECO:0000313" key="3">
    <source>
        <dbReference type="EMBL" id="GAV52643.1"/>
    </source>
</evidence>
<evidence type="ECO:0000259" key="2">
    <source>
        <dbReference type="Pfam" id="PF03561"/>
    </source>
</evidence>
<accession>A0A1Q3AAN2</accession>
<dbReference type="SUPFAM" id="SSF49785">
    <property type="entry name" value="Galactose-binding domain-like"/>
    <property type="match status" value="2"/>
</dbReference>
<reference evidence="3 4" key="1">
    <citation type="submission" date="2016-08" db="EMBL/GenBank/DDBJ databases">
        <title>Draft genome sequence of allopolyploid Zygosaccharomyces rouxii.</title>
        <authorList>
            <person name="Watanabe J."/>
            <person name="Uehara K."/>
            <person name="Mogi Y."/>
            <person name="Tsukioka Y."/>
        </authorList>
    </citation>
    <scope>NUCLEOTIDE SEQUENCE [LARGE SCALE GENOMIC DNA]</scope>
    <source>
        <strain evidence="3 4">NBRC 110957</strain>
    </source>
</reference>
<gene>
    <name evidence="3" type="ORF">ZYGR_0AG06340</name>
</gene>
<dbReference type="Gene3D" id="2.60.120.260">
    <property type="entry name" value="Galactose-binding domain-like"/>
    <property type="match status" value="2"/>
</dbReference>
<dbReference type="GO" id="GO:0004037">
    <property type="term" value="F:allantoicase activity"/>
    <property type="evidence" value="ECO:0007669"/>
    <property type="project" value="InterPro"/>
</dbReference>
<dbReference type="InterPro" id="IPR005164">
    <property type="entry name" value="Allantoicase"/>
</dbReference>
<dbReference type="EMBL" id="BDGX01000033">
    <property type="protein sequence ID" value="GAV52643.1"/>
    <property type="molecule type" value="Genomic_DNA"/>
</dbReference>
<dbReference type="GO" id="GO:0000256">
    <property type="term" value="P:allantoin catabolic process"/>
    <property type="evidence" value="ECO:0007669"/>
    <property type="project" value="InterPro"/>
</dbReference>
<dbReference type="Pfam" id="PF03561">
    <property type="entry name" value="Allantoicase"/>
    <property type="match status" value="2"/>
</dbReference>
<dbReference type="PIRSF" id="PIRSF016516">
    <property type="entry name" value="Allantoicase"/>
    <property type="match status" value="1"/>
</dbReference>
<dbReference type="AlphaFoldDB" id="A0A1Q3AAN2"/>
<protein>
    <recommendedName>
        <fullName evidence="2">Allantoicase domain-containing protein</fullName>
    </recommendedName>
</protein>
<feature type="domain" description="Allantoicase" evidence="2">
    <location>
        <begin position="195"/>
        <end position="323"/>
    </location>
</feature>
<dbReference type="InterPro" id="IPR015908">
    <property type="entry name" value="Allantoicase_dom"/>
</dbReference>
<dbReference type="InterPro" id="IPR008979">
    <property type="entry name" value="Galactose-bd-like_sf"/>
</dbReference>
<sequence length="324" mass="36266">MSIDSETFYQRVVRDWHCVDVVGAKLGGKVLGCSDEWFAAAENLISPGEPIRDKTRFTYAGAWYDGWETRRHNDQPYDWVIMRMGPVAARIAGCEIDTAFFDGNHAPAISVDAMYSDSDDVEENDEKWQEVISQNECGPSKRQFFIRDQLTSDRFTHVKLKMYPDGGIARLRLFGRVEPPLKPESTIDLASSLNGGVAIDRSDQHFGSADNLLLPGRGKDMSDGWETKRSRVKGHTDWVTVQLGKQSQRIDKVVVDTAHFRGNFPQFVKVEGSGPSGSLELVPLTKTGPDKEHKFDIGKDYLIDTVKLTLVPDGGVKRLRVFGL</sequence>
<dbReference type="PANTHER" id="PTHR12045:SF3">
    <property type="entry name" value="INACTIVE ALLANTOICASE-RELATED"/>
    <property type="match status" value="1"/>
</dbReference>
<dbReference type="Proteomes" id="UP000187013">
    <property type="component" value="Unassembled WGS sequence"/>
</dbReference>
<comment type="similarity">
    <text evidence="1">Belongs to the allantoicase family.</text>
</comment>
<organism evidence="3 4">
    <name type="scientific">Zygosaccharomyces rouxii</name>
    <dbReference type="NCBI Taxonomy" id="4956"/>
    <lineage>
        <taxon>Eukaryota</taxon>
        <taxon>Fungi</taxon>
        <taxon>Dikarya</taxon>
        <taxon>Ascomycota</taxon>
        <taxon>Saccharomycotina</taxon>
        <taxon>Saccharomycetes</taxon>
        <taxon>Saccharomycetales</taxon>
        <taxon>Saccharomycetaceae</taxon>
        <taxon>Zygosaccharomyces</taxon>
    </lineage>
</organism>
<dbReference type="NCBIfam" id="TIGR02961">
    <property type="entry name" value="allantoicase"/>
    <property type="match status" value="1"/>
</dbReference>